<keyword evidence="2" id="KW-1185">Reference proteome</keyword>
<name>A0A8C3HH17_CHRPI</name>
<dbReference type="InterPro" id="IPR036045">
    <property type="entry name" value="Sec1-like_sf"/>
</dbReference>
<sequence length="83" mass="9623">LSVVLHSMKKEGEWKVLIMDHPSTRILSSSCKMSDIVEEGITPEFNQNKNCYFRVCGKTSSVQMKFRTRRIQPVSKFINSRKT</sequence>
<dbReference type="SUPFAM" id="SSF56815">
    <property type="entry name" value="Sec1/munc18-like (SM) proteins"/>
    <property type="match status" value="1"/>
</dbReference>
<reference evidence="1" key="2">
    <citation type="submission" date="2025-09" db="UniProtKB">
        <authorList>
            <consortium name="Ensembl"/>
        </authorList>
    </citation>
    <scope>IDENTIFICATION</scope>
</reference>
<dbReference type="Ensembl" id="ENSCPBT00000021251.1">
    <property type="protein sequence ID" value="ENSCPBP00000017981.1"/>
    <property type="gene ID" value="ENSCPBG00000013152.1"/>
</dbReference>
<organism evidence="1 2">
    <name type="scientific">Chrysemys picta bellii</name>
    <name type="common">Western painted turtle</name>
    <name type="synonym">Emys bellii</name>
    <dbReference type="NCBI Taxonomy" id="8478"/>
    <lineage>
        <taxon>Eukaryota</taxon>
        <taxon>Metazoa</taxon>
        <taxon>Chordata</taxon>
        <taxon>Craniata</taxon>
        <taxon>Vertebrata</taxon>
        <taxon>Euteleostomi</taxon>
        <taxon>Archelosauria</taxon>
        <taxon>Testudinata</taxon>
        <taxon>Testudines</taxon>
        <taxon>Cryptodira</taxon>
        <taxon>Durocryptodira</taxon>
        <taxon>Testudinoidea</taxon>
        <taxon>Emydidae</taxon>
        <taxon>Chrysemys</taxon>
    </lineage>
</organism>
<proteinExistence type="predicted"/>
<evidence type="ECO:0000313" key="2">
    <source>
        <dbReference type="Proteomes" id="UP000694380"/>
    </source>
</evidence>
<protein>
    <submittedName>
        <fullName evidence="1">Uncharacterized protein</fullName>
    </submittedName>
</protein>
<evidence type="ECO:0000313" key="1">
    <source>
        <dbReference type="Ensembl" id="ENSCPBP00000017981.1"/>
    </source>
</evidence>
<dbReference type="GeneTree" id="ENSGT01050000245655"/>
<reference evidence="1" key="1">
    <citation type="submission" date="2025-08" db="UniProtKB">
        <authorList>
            <consortium name="Ensembl"/>
        </authorList>
    </citation>
    <scope>IDENTIFICATION</scope>
</reference>
<dbReference type="Proteomes" id="UP000694380">
    <property type="component" value="Unplaced"/>
</dbReference>
<dbReference type="InterPro" id="IPR043154">
    <property type="entry name" value="Sec-1-like_dom1"/>
</dbReference>
<accession>A0A8C3HH17</accession>
<dbReference type="AlphaFoldDB" id="A0A8C3HH17"/>
<dbReference type="Gene3D" id="3.40.50.2060">
    <property type="match status" value="1"/>
</dbReference>